<dbReference type="InterPro" id="IPR036796">
    <property type="entry name" value="Ribosomal_uL11_N_sf"/>
</dbReference>
<dbReference type="GO" id="GO:0006412">
    <property type="term" value="P:translation"/>
    <property type="evidence" value="ECO:0007669"/>
    <property type="project" value="UniProtKB-UniRule"/>
</dbReference>
<dbReference type="Pfam" id="PF03946">
    <property type="entry name" value="Ribosomal_L11_N"/>
    <property type="match status" value="1"/>
</dbReference>
<dbReference type="GO" id="GO:0070180">
    <property type="term" value="F:large ribosomal subunit rRNA binding"/>
    <property type="evidence" value="ECO:0007669"/>
    <property type="project" value="UniProtKB-UniRule"/>
</dbReference>
<comment type="caution">
    <text evidence="12">The sequence shown here is derived from an EMBL/GenBank/DDBJ whole genome shotgun (WGS) entry which is preliminary data.</text>
</comment>
<sequence>MGQVLGPAGINIGEFVKKFNEASKAMAGDLVPAEITVYEDRTYDFVLKTPPASSLILKALGKEKGSGKPNTAKIGTITKAQVKEIAEKKMPDLNAHTIEEAMKIIAGSARSMGVDVK</sequence>
<name>A0A1F6EKG8_9BACT</name>
<dbReference type="Gene3D" id="3.30.1550.10">
    <property type="entry name" value="Ribosomal protein L11/L12, N-terminal domain"/>
    <property type="match status" value="1"/>
</dbReference>
<dbReference type="InterPro" id="IPR036769">
    <property type="entry name" value="Ribosomal_uL11_C_sf"/>
</dbReference>
<dbReference type="AlphaFoldDB" id="A0A1F6EKG8"/>
<dbReference type="PANTHER" id="PTHR11661">
    <property type="entry name" value="60S RIBOSOMAL PROTEIN L12"/>
    <property type="match status" value="1"/>
</dbReference>
<dbReference type="Gene3D" id="1.10.10.250">
    <property type="entry name" value="Ribosomal protein L11, C-terminal domain"/>
    <property type="match status" value="1"/>
</dbReference>
<evidence type="ECO:0000256" key="2">
    <source>
        <dbReference type="ARBA" id="ARBA00022481"/>
    </source>
</evidence>
<dbReference type="HAMAP" id="MF_00736">
    <property type="entry name" value="Ribosomal_uL11"/>
    <property type="match status" value="1"/>
</dbReference>
<keyword evidence="2 7" id="KW-0488">Methylation</keyword>
<evidence type="ECO:0000256" key="9">
    <source>
        <dbReference type="RuleBase" id="RU003979"/>
    </source>
</evidence>
<evidence type="ECO:0000256" key="3">
    <source>
        <dbReference type="ARBA" id="ARBA00022730"/>
    </source>
</evidence>
<evidence type="ECO:0000259" key="10">
    <source>
        <dbReference type="Pfam" id="PF00298"/>
    </source>
</evidence>
<protein>
    <recommendedName>
        <fullName evidence="7">Large ribosomal subunit protein uL11</fullName>
    </recommendedName>
</protein>
<dbReference type="InterPro" id="IPR000911">
    <property type="entry name" value="Ribosomal_uL11"/>
</dbReference>
<dbReference type="CDD" id="cd00349">
    <property type="entry name" value="Ribosomal_L11"/>
    <property type="match status" value="1"/>
</dbReference>
<evidence type="ECO:0000313" key="12">
    <source>
        <dbReference type="EMBL" id="OGG74129.1"/>
    </source>
</evidence>
<dbReference type="InterPro" id="IPR006519">
    <property type="entry name" value="Ribosomal_uL11_bac-typ"/>
</dbReference>
<evidence type="ECO:0000256" key="6">
    <source>
        <dbReference type="ARBA" id="ARBA00023274"/>
    </source>
</evidence>
<evidence type="ECO:0000313" key="13">
    <source>
        <dbReference type="Proteomes" id="UP000178427"/>
    </source>
</evidence>
<comment type="PTM">
    <text evidence="7 9">One or more lysine residues are methylated.</text>
</comment>
<evidence type="ECO:0000256" key="1">
    <source>
        <dbReference type="ARBA" id="ARBA00010537"/>
    </source>
</evidence>
<organism evidence="12 13">
    <name type="scientific">Candidatus Kaiserbacteria bacterium RIFCSPLOWO2_01_FULL_54_20</name>
    <dbReference type="NCBI Taxonomy" id="1798513"/>
    <lineage>
        <taxon>Bacteria</taxon>
        <taxon>Candidatus Kaiseribacteriota</taxon>
    </lineage>
</organism>
<comment type="subunit">
    <text evidence="7">Part of the ribosomal stalk of the 50S ribosomal subunit. Interacts with L10 and the large rRNA to form the base of the stalk. L10 forms an elongated spine to which L12 dimers bind in a sequential fashion forming a multimeric L10(L12)X complex.</text>
</comment>
<evidence type="ECO:0000256" key="4">
    <source>
        <dbReference type="ARBA" id="ARBA00022884"/>
    </source>
</evidence>
<keyword evidence="3 7" id="KW-0699">rRNA-binding</keyword>
<evidence type="ECO:0000256" key="5">
    <source>
        <dbReference type="ARBA" id="ARBA00022980"/>
    </source>
</evidence>
<keyword evidence="5 7" id="KW-0689">Ribosomal protein</keyword>
<dbReference type="InterPro" id="IPR020784">
    <property type="entry name" value="Ribosomal_uL11_N"/>
</dbReference>
<comment type="similarity">
    <text evidence="1 7 8">Belongs to the universal ribosomal protein uL11 family.</text>
</comment>
<dbReference type="NCBIfam" id="TIGR01632">
    <property type="entry name" value="L11_bact"/>
    <property type="match status" value="1"/>
</dbReference>
<dbReference type="Pfam" id="PF00298">
    <property type="entry name" value="Ribosomal_L11"/>
    <property type="match status" value="1"/>
</dbReference>
<feature type="domain" description="Large ribosomal subunit protein uL11 C-terminal" evidence="10">
    <location>
        <begin position="48"/>
        <end position="116"/>
    </location>
</feature>
<gene>
    <name evidence="7" type="primary">rplK</name>
    <name evidence="12" type="ORF">A3A40_01595</name>
</gene>
<dbReference type="SMART" id="SM00649">
    <property type="entry name" value="RL11"/>
    <property type="match status" value="1"/>
</dbReference>
<evidence type="ECO:0000256" key="7">
    <source>
        <dbReference type="HAMAP-Rule" id="MF_00736"/>
    </source>
</evidence>
<keyword evidence="4 7" id="KW-0694">RNA-binding</keyword>
<proteinExistence type="inferred from homology"/>
<dbReference type="STRING" id="1798513.A3A40_01595"/>
<reference evidence="12 13" key="1">
    <citation type="journal article" date="2016" name="Nat. Commun.">
        <title>Thousands of microbial genomes shed light on interconnected biogeochemical processes in an aquifer system.</title>
        <authorList>
            <person name="Anantharaman K."/>
            <person name="Brown C.T."/>
            <person name="Hug L.A."/>
            <person name="Sharon I."/>
            <person name="Castelle C.J."/>
            <person name="Probst A.J."/>
            <person name="Thomas B.C."/>
            <person name="Singh A."/>
            <person name="Wilkins M.J."/>
            <person name="Karaoz U."/>
            <person name="Brodie E.L."/>
            <person name="Williams K.H."/>
            <person name="Hubbard S.S."/>
            <person name="Banfield J.F."/>
        </authorList>
    </citation>
    <scope>NUCLEOTIDE SEQUENCE [LARGE SCALE GENOMIC DNA]</scope>
</reference>
<dbReference type="FunFam" id="1.10.10.250:FF:000001">
    <property type="entry name" value="50S ribosomal protein L11"/>
    <property type="match status" value="1"/>
</dbReference>
<dbReference type="SUPFAM" id="SSF54747">
    <property type="entry name" value="Ribosomal L11/L12e N-terminal domain"/>
    <property type="match status" value="1"/>
</dbReference>
<dbReference type="EMBL" id="MFMA01000007">
    <property type="protein sequence ID" value="OGG74129.1"/>
    <property type="molecule type" value="Genomic_DNA"/>
</dbReference>
<dbReference type="InterPro" id="IPR020783">
    <property type="entry name" value="Ribosomal_uL11_C"/>
</dbReference>
<feature type="domain" description="Large ribosomal subunit protein uL11 N-terminal" evidence="11">
    <location>
        <begin position="1"/>
        <end position="43"/>
    </location>
</feature>
<dbReference type="GO" id="GO:0022625">
    <property type="term" value="C:cytosolic large ribosomal subunit"/>
    <property type="evidence" value="ECO:0007669"/>
    <property type="project" value="TreeGrafter"/>
</dbReference>
<evidence type="ECO:0000256" key="8">
    <source>
        <dbReference type="RuleBase" id="RU003978"/>
    </source>
</evidence>
<comment type="function">
    <text evidence="7 9">Forms part of the ribosomal stalk which helps the ribosome interact with GTP-bound translation factors.</text>
</comment>
<dbReference type="Proteomes" id="UP000178427">
    <property type="component" value="Unassembled WGS sequence"/>
</dbReference>
<dbReference type="GO" id="GO:0003735">
    <property type="term" value="F:structural constituent of ribosome"/>
    <property type="evidence" value="ECO:0007669"/>
    <property type="project" value="InterPro"/>
</dbReference>
<evidence type="ECO:0000259" key="11">
    <source>
        <dbReference type="Pfam" id="PF03946"/>
    </source>
</evidence>
<dbReference type="SUPFAM" id="SSF46906">
    <property type="entry name" value="Ribosomal protein L11, C-terminal domain"/>
    <property type="match status" value="1"/>
</dbReference>
<keyword evidence="6 7" id="KW-0687">Ribonucleoprotein</keyword>
<accession>A0A1F6EKG8</accession>
<dbReference type="PANTHER" id="PTHR11661:SF1">
    <property type="entry name" value="LARGE RIBOSOMAL SUBUNIT PROTEIN UL11M"/>
    <property type="match status" value="1"/>
</dbReference>